<dbReference type="GO" id="GO:0005525">
    <property type="term" value="F:GTP binding"/>
    <property type="evidence" value="ECO:0007669"/>
    <property type="project" value="InterPro"/>
</dbReference>
<dbReference type="EMBL" id="CAJJDN010000002">
    <property type="protein sequence ID" value="CAD8046687.1"/>
    <property type="molecule type" value="Genomic_DNA"/>
</dbReference>
<dbReference type="AlphaFoldDB" id="A0A8S1JWQ9"/>
<accession>A0A8S1JWQ9</accession>
<comment type="caution">
    <text evidence="2">The sequence shown here is derived from an EMBL/GenBank/DDBJ whole genome shotgun (WGS) entry which is preliminary data.</text>
</comment>
<dbReference type="OrthoDB" id="8830751at2759"/>
<keyword evidence="3" id="KW-1185">Reference proteome</keyword>
<proteinExistence type="predicted"/>
<dbReference type="PROSITE" id="PS51419">
    <property type="entry name" value="RAB"/>
    <property type="match status" value="1"/>
</dbReference>
<dbReference type="SMART" id="SM00173">
    <property type="entry name" value="RAS"/>
    <property type="match status" value="1"/>
</dbReference>
<dbReference type="InterPro" id="IPR005225">
    <property type="entry name" value="Small_GTP-bd"/>
</dbReference>
<dbReference type="NCBIfam" id="TIGR00231">
    <property type="entry name" value="small_GTP"/>
    <property type="match status" value="1"/>
</dbReference>
<dbReference type="Proteomes" id="UP000692954">
    <property type="component" value="Unassembled WGS sequence"/>
</dbReference>
<protein>
    <submittedName>
        <fullName evidence="2">Uncharacterized protein</fullName>
    </submittedName>
</protein>
<dbReference type="PANTHER" id="PTHR47978">
    <property type="match status" value="1"/>
</dbReference>
<evidence type="ECO:0000313" key="2">
    <source>
        <dbReference type="EMBL" id="CAD8046687.1"/>
    </source>
</evidence>
<dbReference type="InterPro" id="IPR001806">
    <property type="entry name" value="Small_GTPase"/>
</dbReference>
<reference evidence="2" key="1">
    <citation type="submission" date="2021-01" db="EMBL/GenBank/DDBJ databases">
        <authorList>
            <consortium name="Genoscope - CEA"/>
            <person name="William W."/>
        </authorList>
    </citation>
    <scope>NUCLEOTIDE SEQUENCE</scope>
</reference>
<gene>
    <name evidence="2" type="ORF">PSON_ATCC_30995.1.T0020016</name>
</gene>
<sequence>MKNFRIYLVGESNSGKSSIINALKNKPFNFNISQTIGVDYWSFTKNQTKFEIYDTSGLKKFEQATILGMKSANLIIICFDLCSSTAYQDVEKWLNIVLTHKSVTQTIIIGNKMDKQLQKKNENIRHLIQNYSFYKTSALNSKSVKKVFEDIVQNLLITSQIVDRVEISPMLVQVQKRNWLCLC</sequence>
<dbReference type="SMART" id="SM00174">
    <property type="entry name" value="RHO"/>
    <property type="match status" value="1"/>
</dbReference>
<dbReference type="SMART" id="SM00175">
    <property type="entry name" value="RAB"/>
    <property type="match status" value="1"/>
</dbReference>
<name>A0A8S1JWQ9_9CILI</name>
<keyword evidence="1" id="KW-0547">Nucleotide-binding</keyword>
<evidence type="ECO:0000313" key="3">
    <source>
        <dbReference type="Proteomes" id="UP000692954"/>
    </source>
</evidence>
<organism evidence="2 3">
    <name type="scientific">Paramecium sonneborni</name>
    <dbReference type="NCBI Taxonomy" id="65129"/>
    <lineage>
        <taxon>Eukaryota</taxon>
        <taxon>Sar</taxon>
        <taxon>Alveolata</taxon>
        <taxon>Ciliophora</taxon>
        <taxon>Intramacronucleata</taxon>
        <taxon>Oligohymenophorea</taxon>
        <taxon>Peniculida</taxon>
        <taxon>Parameciidae</taxon>
        <taxon>Paramecium</taxon>
    </lineage>
</organism>
<dbReference type="GO" id="GO:0003924">
    <property type="term" value="F:GTPase activity"/>
    <property type="evidence" value="ECO:0007669"/>
    <property type="project" value="InterPro"/>
</dbReference>
<dbReference type="Pfam" id="PF00071">
    <property type="entry name" value="Ras"/>
    <property type="match status" value="1"/>
</dbReference>
<evidence type="ECO:0000256" key="1">
    <source>
        <dbReference type="ARBA" id="ARBA00022741"/>
    </source>
</evidence>